<dbReference type="Proteomes" id="UP000032233">
    <property type="component" value="Unassembled WGS sequence"/>
</dbReference>
<dbReference type="InParanoid" id="A0A0D2JT27"/>
<comment type="caution">
    <text evidence="9">The sequence shown here is derived from an EMBL/GenBank/DDBJ whole genome shotgun (WGS) entry which is preliminary data.</text>
</comment>
<dbReference type="CDD" id="cd00082">
    <property type="entry name" value="HisKA"/>
    <property type="match status" value="1"/>
</dbReference>
<dbReference type="InterPro" id="IPR003661">
    <property type="entry name" value="HisK_dim/P_dom"/>
</dbReference>
<dbReference type="InterPro" id="IPR036890">
    <property type="entry name" value="HATPase_C_sf"/>
</dbReference>
<dbReference type="PROSITE" id="PS50109">
    <property type="entry name" value="HIS_KIN"/>
    <property type="match status" value="1"/>
</dbReference>
<dbReference type="SUPFAM" id="SSF55785">
    <property type="entry name" value="PYP-like sensor domain (PAS domain)"/>
    <property type="match status" value="1"/>
</dbReference>
<dbReference type="InterPro" id="IPR035965">
    <property type="entry name" value="PAS-like_dom_sf"/>
</dbReference>
<dbReference type="InterPro" id="IPR000700">
    <property type="entry name" value="PAS-assoc_C"/>
</dbReference>
<dbReference type="PATRIC" id="fig|1429043.3.peg.3953"/>
<dbReference type="Pfam" id="PF08448">
    <property type="entry name" value="PAS_4"/>
    <property type="match status" value="1"/>
</dbReference>
<evidence type="ECO:0000313" key="10">
    <source>
        <dbReference type="Proteomes" id="UP000032233"/>
    </source>
</evidence>
<dbReference type="InterPro" id="IPR004358">
    <property type="entry name" value="Sig_transdc_His_kin-like_C"/>
</dbReference>
<dbReference type="SUPFAM" id="SSF55874">
    <property type="entry name" value="ATPase domain of HSP90 chaperone/DNA topoisomerase II/histidine kinase"/>
    <property type="match status" value="1"/>
</dbReference>
<dbReference type="NCBIfam" id="TIGR00229">
    <property type="entry name" value="sensory_box"/>
    <property type="match status" value="1"/>
</dbReference>
<dbReference type="OrthoDB" id="5487437at2"/>
<dbReference type="EMBL" id="AZAC01000029">
    <property type="protein sequence ID" value="KIX12630.1"/>
    <property type="molecule type" value="Genomic_DNA"/>
</dbReference>
<dbReference type="CDD" id="cd00130">
    <property type="entry name" value="PAS"/>
    <property type="match status" value="1"/>
</dbReference>
<evidence type="ECO:0000259" key="8">
    <source>
        <dbReference type="PROSITE" id="PS50113"/>
    </source>
</evidence>
<dbReference type="InterPro" id="IPR036097">
    <property type="entry name" value="HisK_dim/P_sf"/>
</dbReference>
<organism evidence="9 10">
    <name type="scientific">Dethiosulfatarculus sandiegensis</name>
    <dbReference type="NCBI Taxonomy" id="1429043"/>
    <lineage>
        <taxon>Bacteria</taxon>
        <taxon>Pseudomonadati</taxon>
        <taxon>Thermodesulfobacteriota</taxon>
        <taxon>Desulfarculia</taxon>
        <taxon>Desulfarculales</taxon>
        <taxon>Desulfarculaceae</taxon>
        <taxon>Dethiosulfatarculus</taxon>
    </lineage>
</organism>
<dbReference type="PANTHER" id="PTHR43065">
    <property type="entry name" value="SENSOR HISTIDINE KINASE"/>
    <property type="match status" value="1"/>
</dbReference>
<dbReference type="STRING" id="1429043.X474_18670"/>
<keyword evidence="3 4" id="KW-0597">Phosphoprotein</keyword>
<feature type="domain" description="PAC" evidence="8">
    <location>
        <begin position="269"/>
        <end position="321"/>
    </location>
</feature>
<gene>
    <name evidence="9" type="ORF">X474_18670</name>
</gene>
<dbReference type="AlphaFoldDB" id="A0A0D2JT27"/>
<dbReference type="Pfam" id="PF02518">
    <property type="entry name" value="HATPase_c"/>
    <property type="match status" value="1"/>
</dbReference>
<dbReference type="RefSeq" id="WP_052515327.1">
    <property type="nucleotide sequence ID" value="NZ_AZAC01000029.1"/>
</dbReference>
<accession>A0A0D2JT27</accession>
<dbReference type="Gene3D" id="3.30.565.10">
    <property type="entry name" value="Histidine kinase-like ATPase, C-terminal domain"/>
    <property type="match status" value="1"/>
</dbReference>
<keyword evidence="10" id="KW-1185">Reference proteome</keyword>
<sequence>MKQGLHKPGDGIVSAQSGSSFSAEGADYACGDQGGLLTGLADYFRNFSADALANIQLITACCGKLLNAQGAFYSRQVEDKLKFFATWNTPQEAVLYEDPRGRVCDDVIQRDSDEVVVIKDVRTTPFWETDPHLKPMGVISYIGCACTLGNRHVGALCAVFDHVRDFSNQEKALISLAASVIGSEETRRQAENALSSAREKHNAIFEAALDHIYIKDKNFCYTALNPAGEDFFGLDESQVLGKDDLHFFAPESASYIHEMDQRVLNGAVINQKKELADIHGEKRDFHVIKVPLRGQDGRVEGICGIARDVTHTRLLEKQQVQMRKMQALGALAGGLAHDFNNILAAIMGYTELALENATCGSDNQDELEVVLKATERAKALVRQIMTFSSKVRLEPVSMDLNREVRQACMILENTLPGNIAFELNFGKHLGRMKGDPAKIGQVILNLGLNAADAMPQGGTITFKTRAQELPLESRPETQDQRPGLYLMLSIRDNGCGMDEKTCERVFEPFFTTKDLGKGMGLGLSTAFGIVKSHGGRIFCQSSPNKGSVFTLYFPMLAPEPGSSEKVDFLDADDAPGGNELIMVVDDEDNVRHLARTILERKGYSVLGASSGEAALSLFSANQTKIHLVIMDLGMPGMSGTQCLERLLALKPDLKFMVASGYARKQDAKGMASLGEVPFLGKPFTVKDLLFKVRQVIDQDQE</sequence>
<evidence type="ECO:0000259" key="6">
    <source>
        <dbReference type="PROSITE" id="PS50110"/>
    </source>
</evidence>
<feature type="domain" description="PAS" evidence="7">
    <location>
        <begin position="197"/>
        <end position="267"/>
    </location>
</feature>
<dbReference type="PROSITE" id="PS50110">
    <property type="entry name" value="RESPONSE_REGULATORY"/>
    <property type="match status" value="1"/>
</dbReference>
<dbReference type="PRINTS" id="PR00344">
    <property type="entry name" value="BCTRLSENSOR"/>
</dbReference>
<dbReference type="Gene3D" id="1.10.287.130">
    <property type="match status" value="1"/>
</dbReference>
<dbReference type="GO" id="GO:0000155">
    <property type="term" value="F:phosphorelay sensor kinase activity"/>
    <property type="evidence" value="ECO:0007669"/>
    <property type="project" value="InterPro"/>
</dbReference>
<evidence type="ECO:0000313" key="9">
    <source>
        <dbReference type="EMBL" id="KIX12630.1"/>
    </source>
</evidence>
<dbReference type="InterPro" id="IPR011006">
    <property type="entry name" value="CheY-like_superfamily"/>
</dbReference>
<reference evidence="9 10" key="1">
    <citation type="submission" date="2013-11" db="EMBL/GenBank/DDBJ databases">
        <title>Metagenomic analysis of a methanogenic consortium involved in long chain n-alkane degradation.</title>
        <authorList>
            <person name="Davidova I.A."/>
            <person name="Callaghan A.V."/>
            <person name="Wawrik B."/>
            <person name="Pruitt S."/>
            <person name="Marks C."/>
            <person name="Duncan K.E."/>
            <person name="Suflita J.M."/>
        </authorList>
    </citation>
    <scope>NUCLEOTIDE SEQUENCE [LARGE SCALE GENOMIC DNA]</scope>
    <source>
        <strain evidence="9 10">SPR</strain>
    </source>
</reference>
<dbReference type="SMART" id="SM00387">
    <property type="entry name" value="HATPase_c"/>
    <property type="match status" value="1"/>
</dbReference>
<evidence type="ECO:0000256" key="1">
    <source>
        <dbReference type="ARBA" id="ARBA00000085"/>
    </source>
</evidence>
<dbReference type="SUPFAM" id="SSF55781">
    <property type="entry name" value="GAF domain-like"/>
    <property type="match status" value="1"/>
</dbReference>
<dbReference type="SMART" id="SM00448">
    <property type="entry name" value="REC"/>
    <property type="match status" value="1"/>
</dbReference>
<dbReference type="SMART" id="SM00091">
    <property type="entry name" value="PAS"/>
    <property type="match status" value="1"/>
</dbReference>
<dbReference type="SUPFAM" id="SSF52172">
    <property type="entry name" value="CheY-like"/>
    <property type="match status" value="1"/>
</dbReference>
<dbReference type="InterPro" id="IPR013656">
    <property type="entry name" value="PAS_4"/>
</dbReference>
<dbReference type="InterPro" id="IPR001789">
    <property type="entry name" value="Sig_transdc_resp-reg_receiver"/>
</dbReference>
<dbReference type="Gene3D" id="3.30.450.20">
    <property type="entry name" value="PAS domain"/>
    <property type="match status" value="1"/>
</dbReference>
<dbReference type="SUPFAM" id="SSF47384">
    <property type="entry name" value="Homodimeric domain of signal transducing histidine kinase"/>
    <property type="match status" value="1"/>
</dbReference>
<feature type="domain" description="Response regulatory" evidence="6">
    <location>
        <begin position="580"/>
        <end position="696"/>
    </location>
</feature>
<dbReference type="Gene3D" id="3.30.450.40">
    <property type="match status" value="1"/>
</dbReference>
<dbReference type="EC" id="2.7.13.3" evidence="2"/>
<dbReference type="PROSITE" id="PS50112">
    <property type="entry name" value="PAS"/>
    <property type="match status" value="1"/>
</dbReference>
<dbReference type="InterPro" id="IPR003594">
    <property type="entry name" value="HATPase_dom"/>
</dbReference>
<dbReference type="Pfam" id="PF00512">
    <property type="entry name" value="HisKA"/>
    <property type="match status" value="1"/>
</dbReference>
<name>A0A0D2JT27_9BACT</name>
<dbReference type="Gene3D" id="3.40.50.2300">
    <property type="match status" value="1"/>
</dbReference>
<comment type="catalytic activity">
    <reaction evidence="1">
        <text>ATP + protein L-histidine = ADP + protein N-phospho-L-histidine.</text>
        <dbReference type="EC" id="2.7.13.3"/>
    </reaction>
</comment>
<dbReference type="InterPro" id="IPR005467">
    <property type="entry name" value="His_kinase_dom"/>
</dbReference>
<proteinExistence type="predicted"/>
<dbReference type="PANTHER" id="PTHR43065:SF42">
    <property type="entry name" value="TWO-COMPONENT SENSOR PPRA"/>
    <property type="match status" value="1"/>
</dbReference>
<dbReference type="InterPro" id="IPR029016">
    <property type="entry name" value="GAF-like_dom_sf"/>
</dbReference>
<dbReference type="PROSITE" id="PS50113">
    <property type="entry name" value="PAC"/>
    <property type="match status" value="1"/>
</dbReference>
<evidence type="ECO:0000256" key="4">
    <source>
        <dbReference type="PROSITE-ProRule" id="PRU00169"/>
    </source>
</evidence>
<protein>
    <recommendedName>
        <fullName evidence="2">histidine kinase</fullName>
        <ecNumber evidence="2">2.7.13.3</ecNumber>
    </recommendedName>
</protein>
<evidence type="ECO:0000259" key="7">
    <source>
        <dbReference type="PROSITE" id="PS50112"/>
    </source>
</evidence>
<dbReference type="InterPro" id="IPR000014">
    <property type="entry name" value="PAS"/>
</dbReference>
<feature type="domain" description="Histidine kinase" evidence="5">
    <location>
        <begin position="334"/>
        <end position="557"/>
    </location>
</feature>
<feature type="modified residue" description="4-aspartylphosphate" evidence="4">
    <location>
        <position position="631"/>
    </location>
</feature>
<dbReference type="SMART" id="SM00388">
    <property type="entry name" value="HisKA"/>
    <property type="match status" value="1"/>
</dbReference>
<dbReference type="CDD" id="cd00156">
    <property type="entry name" value="REC"/>
    <property type="match status" value="1"/>
</dbReference>
<evidence type="ECO:0000256" key="3">
    <source>
        <dbReference type="ARBA" id="ARBA00022553"/>
    </source>
</evidence>
<evidence type="ECO:0000256" key="2">
    <source>
        <dbReference type="ARBA" id="ARBA00012438"/>
    </source>
</evidence>
<dbReference type="Pfam" id="PF00072">
    <property type="entry name" value="Response_reg"/>
    <property type="match status" value="1"/>
</dbReference>
<evidence type="ECO:0000259" key="5">
    <source>
        <dbReference type="PROSITE" id="PS50109"/>
    </source>
</evidence>